<dbReference type="UniPathway" id="UPA00164"/>
<dbReference type="Pfam" id="PF00128">
    <property type="entry name" value="Alpha-amylase"/>
    <property type="match status" value="1"/>
</dbReference>
<protein>
    <recommendedName>
        <fullName evidence="12">Glycogen synthase</fullName>
        <ecNumber evidence="12">2.4.1.21</ecNumber>
    </recommendedName>
    <alternativeName>
        <fullName evidence="12">Starch [bacterial glycogen] synthase</fullName>
    </alternativeName>
</protein>
<comment type="function">
    <text evidence="2 12">Synthesizes alpha-1,4-glucan chains using ADP-glucose.</text>
</comment>
<dbReference type="SUPFAM" id="SSF51011">
    <property type="entry name" value="Glycosyl hydrolase domain"/>
    <property type="match status" value="1"/>
</dbReference>
<evidence type="ECO:0000256" key="11">
    <source>
        <dbReference type="ARBA" id="ARBA00023295"/>
    </source>
</evidence>
<evidence type="ECO:0000313" key="15">
    <source>
        <dbReference type="EMBL" id="QAV18414.1"/>
    </source>
</evidence>
<dbReference type="CDD" id="cd11333">
    <property type="entry name" value="AmyAc_SI_OligoGlu_DGase"/>
    <property type="match status" value="1"/>
</dbReference>
<dbReference type="PANTHER" id="PTHR45825">
    <property type="entry name" value="GRANULE-BOUND STARCH SYNTHASE 1, CHLOROPLASTIC/AMYLOPLASTIC"/>
    <property type="match status" value="1"/>
</dbReference>
<dbReference type="InterPro" id="IPR045857">
    <property type="entry name" value="O16G_dom_2"/>
</dbReference>
<reference evidence="15 16" key="1">
    <citation type="submission" date="2018-01" db="EMBL/GenBank/DDBJ databases">
        <title>The whole genome sequencing and assembly of Paenibacillus chitinolyticus KCCM 41400 strain.</title>
        <authorList>
            <person name="Kim J.-Y."/>
            <person name="Park M.-K."/>
            <person name="Lee Y.-J."/>
            <person name="Yi H."/>
            <person name="Bahn Y.-S."/>
            <person name="Kim J.F."/>
            <person name="Lee D.-W."/>
        </authorList>
    </citation>
    <scope>NUCLEOTIDE SEQUENCE [LARGE SCALE GENOMIC DNA]</scope>
    <source>
        <strain evidence="15 16">KCCM 41400</strain>
    </source>
</reference>
<dbReference type="InterPro" id="IPR001296">
    <property type="entry name" value="Glyco_trans_1"/>
</dbReference>
<dbReference type="Gene3D" id="2.60.40.1180">
    <property type="entry name" value="Golgi alpha-mannosidase II"/>
    <property type="match status" value="1"/>
</dbReference>
<keyword evidence="6" id="KW-0963">Cytoplasm</keyword>
<evidence type="ECO:0000313" key="16">
    <source>
        <dbReference type="Proteomes" id="UP000288943"/>
    </source>
</evidence>
<name>A0A410WVP6_9BACL</name>
<dbReference type="Pfam" id="PF08323">
    <property type="entry name" value="Glyco_transf_5"/>
    <property type="match status" value="1"/>
</dbReference>
<dbReference type="FunFam" id="2.60.40.1180:FF:000007">
    <property type="entry name" value="Sucrose isomerase"/>
    <property type="match status" value="1"/>
</dbReference>
<evidence type="ECO:0000256" key="9">
    <source>
        <dbReference type="ARBA" id="ARBA00022801"/>
    </source>
</evidence>
<dbReference type="Pfam" id="PF00534">
    <property type="entry name" value="Glycos_transf_1"/>
    <property type="match status" value="1"/>
</dbReference>
<keyword evidence="9" id="KW-0378">Hydrolase</keyword>
<dbReference type="FunFam" id="3.20.20.80:FF:000014">
    <property type="entry name" value="Alpha,alpha-phosphotrehalase"/>
    <property type="match status" value="1"/>
</dbReference>
<evidence type="ECO:0000259" key="14">
    <source>
        <dbReference type="SMART" id="SM00642"/>
    </source>
</evidence>
<feature type="region of interest" description="Disordered" evidence="13">
    <location>
        <begin position="517"/>
        <end position="549"/>
    </location>
</feature>
<dbReference type="HAMAP" id="MF_00484">
    <property type="entry name" value="Glycogen_synth"/>
    <property type="match status" value="1"/>
</dbReference>
<evidence type="ECO:0000256" key="6">
    <source>
        <dbReference type="ARBA" id="ARBA00022490"/>
    </source>
</evidence>
<comment type="subcellular location">
    <subcellularLocation>
        <location evidence="3">Cytoplasm</location>
    </subcellularLocation>
</comment>
<comment type="similarity">
    <text evidence="4">Belongs to the glycosyl hydrolase 13 family.</text>
</comment>
<evidence type="ECO:0000256" key="13">
    <source>
        <dbReference type="SAM" id="MobiDB-lite"/>
    </source>
</evidence>
<keyword evidence="8 12" id="KW-0808">Transferase</keyword>
<dbReference type="GO" id="GO:0009011">
    <property type="term" value="F:alpha-1,4-glucan glucosyltransferase (ADP-glucose donor) activity"/>
    <property type="evidence" value="ECO:0007669"/>
    <property type="project" value="UniProtKB-UniRule"/>
</dbReference>
<dbReference type="KEGG" id="pchi:PC41400_12310"/>
<dbReference type="PANTHER" id="PTHR45825:SF11">
    <property type="entry name" value="ALPHA AMYLASE DOMAIN-CONTAINING PROTEIN"/>
    <property type="match status" value="1"/>
</dbReference>
<evidence type="ECO:0000256" key="2">
    <source>
        <dbReference type="ARBA" id="ARBA00002764"/>
    </source>
</evidence>
<dbReference type="GO" id="GO:0004553">
    <property type="term" value="F:hydrolase activity, hydrolyzing O-glycosyl compounds"/>
    <property type="evidence" value="ECO:0007669"/>
    <property type="project" value="UniProtKB-ARBA"/>
</dbReference>
<keyword evidence="7 12" id="KW-0328">Glycosyltransferase</keyword>
<dbReference type="Gene3D" id="3.90.400.10">
    <property type="entry name" value="Oligo-1,6-glucosidase, Domain 2"/>
    <property type="match status" value="1"/>
</dbReference>
<evidence type="ECO:0000256" key="12">
    <source>
        <dbReference type="HAMAP-Rule" id="MF_00484"/>
    </source>
</evidence>
<dbReference type="GO" id="GO:0004373">
    <property type="term" value="F:alpha-1,4-glucan glucosyltransferase (UDP-glucose donor) activity"/>
    <property type="evidence" value="ECO:0007669"/>
    <property type="project" value="InterPro"/>
</dbReference>
<proteinExistence type="inferred from homology"/>
<dbReference type="InterPro" id="IPR006047">
    <property type="entry name" value="GH13_cat_dom"/>
</dbReference>
<comment type="catalytic activity">
    <reaction evidence="1 12">
        <text>[(1-&gt;4)-alpha-D-glucosyl](n) + ADP-alpha-D-glucose = [(1-&gt;4)-alpha-D-glucosyl](n+1) + ADP + H(+)</text>
        <dbReference type="Rhea" id="RHEA:18189"/>
        <dbReference type="Rhea" id="RHEA-COMP:9584"/>
        <dbReference type="Rhea" id="RHEA-COMP:9587"/>
        <dbReference type="ChEBI" id="CHEBI:15378"/>
        <dbReference type="ChEBI" id="CHEBI:15444"/>
        <dbReference type="ChEBI" id="CHEBI:57498"/>
        <dbReference type="ChEBI" id="CHEBI:456216"/>
        <dbReference type="EC" id="2.4.1.21"/>
    </reaction>
</comment>
<dbReference type="EC" id="2.4.1.21" evidence="12"/>
<dbReference type="CDD" id="cd03791">
    <property type="entry name" value="GT5_Glycogen_synthase_DULL1-like"/>
    <property type="match status" value="1"/>
</dbReference>
<dbReference type="NCBIfam" id="NF008183">
    <property type="entry name" value="PRK10933.1"/>
    <property type="match status" value="1"/>
</dbReference>
<dbReference type="GO" id="GO:0005978">
    <property type="term" value="P:glycogen biosynthetic process"/>
    <property type="evidence" value="ECO:0007669"/>
    <property type="project" value="UniProtKB-UniRule"/>
</dbReference>
<dbReference type="AlphaFoldDB" id="A0A410WVP6"/>
<dbReference type="SUPFAM" id="SSF53756">
    <property type="entry name" value="UDP-Glycosyltransferase/glycogen phosphorylase"/>
    <property type="match status" value="1"/>
</dbReference>
<evidence type="ECO:0000256" key="3">
    <source>
        <dbReference type="ARBA" id="ARBA00004496"/>
    </source>
</evidence>
<comment type="pathway">
    <text evidence="12">Glycan biosynthesis; glycogen biosynthesis.</text>
</comment>
<sequence length="1111" mass="126387">MNILFAASEAAPFAKTGGLGDVIGSLPKELKRNGADVRVILPKYDEIPQVFKDKMETANLVTFRVNLGWRLQYCGIQTLEHEGVTFYFVDNEFYFRRSGHYGYGDDAERFAFYCRAVIDSLPHIGFKPDVIHCHDWQAGMIPVLLRAQYSPYYPFYEDIKTVITIHNLRYQGLFSKETMMDLFGLDAGYFNGDQLEMYDGGSFLKGGLLYSDRITAVSPTYAEEIRTPFFGEHMDSLLRYRSEATVGIVNGIDYDLFNPVTDPHLAVTYRDSLSKKRLNKTHLQQRLGLPVRDDVPVISLVTRLVQQKGIDLIRHVLPELLSLDAQWVIVGTGDHEYEQLFREAAAQHPDKLAAYIAFDDGLARQVYAGSDLFLMPSLFEPCGIGQLIAMRYRTVPIVRETGGLKDTVHPYNEFTGEGTGFSFSSYNAHDMLHTVRRAVHFYLHDQEAWRNLAANIKKTDFSWKKSALQYKSLYQELIREAADASKERQRAWQEAERRRSEQEAQLRVAAAHAAQLREAAPAASERTPARPKAAAVSEAGEDDGGGPGGKTWWKESVVYQIYPRSFKDSNGDGIGDIPGIISKLDYLKELGVDVIWLSPVYQSPNDDNGYDISDYRGIMDDFGTMADWEKLLAEVHGRGMKLIMDLVVNHSSDEHAWFLESRSSKENPYRDYYIWRPSRDGQEPNNWTSIFSGPAWEYDGQTGEYYLHLFSRKQPDLNWENPKVREEIYDMMTWWLDKGIDGFRMDVINMISKTEGLPSAGGDRYAWGGDYFMNGPRVHEFLREMNEKVLSRYDIMTVGETPGVTPDDAARYANADGTELNMVFQFEHMELDSGWGGKWDPCGWKLKDLKATIGRWQTGLHGRAWNSLYLNNHDQPRMVSRFGNDREYRVESAKMLATFLHTLEGTPYIYQGEELGMTNVPFKGIEDCRDVETLNMYRERVTEGGGNHDEVMNAIRIKGRDNARTPMQWSTEANAGFTTGTPWLHVNPNYTEINAEAALADTDSIFHYYRKLIALRKTHPVIVYGSYEIVSEEDERIYAYTRTLGNDRLFVMLNFTGETVSFASPYPLLAGGGGELLIANYPVGEGSETSGLDAELQLRPFEARVYLLKAV</sequence>
<keyword evidence="10 12" id="KW-0320">Glycogen biosynthesis</keyword>
<dbReference type="NCBIfam" id="TIGR02095">
    <property type="entry name" value="glgA"/>
    <property type="match status" value="1"/>
</dbReference>
<evidence type="ECO:0000256" key="4">
    <source>
        <dbReference type="ARBA" id="ARBA00008061"/>
    </source>
</evidence>
<keyword evidence="11" id="KW-0326">Glycosidase</keyword>
<comment type="similarity">
    <text evidence="5 12">Belongs to the glycosyltransferase 1 family. Bacterial/plant glycogen synthase subfamily.</text>
</comment>
<dbReference type="NCBIfam" id="NF001898">
    <property type="entry name" value="PRK00654.1-1"/>
    <property type="match status" value="1"/>
</dbReference>
<dbReference type="InterPro" id="IPR011835">
    <property type="entry name" value="GS/SS"/>
</dbReference>
<dbReference type="Proteomes" id="UP000288943">
    <property type="component" value="Chromosome"/>
</dbReference>
<feature type="domain" description="Glycosyl hydrolase family 13 catalytic" evidence="14">
    <location>
        <begin position="560"/>
        <end position="964"/>
    </location>
</feature>
<dbReference type="SUPFAM" id="SSF51445">
    <property type="entry name" value="(Trans)glycosidases"/>
    <property type="match status" value="1"/>
</dbReference>
<evidence type="ECO:0000256" key="8">
    <source>
        <dbReference type="ARBA" id="ARBA00022679"/>
    </source>
</evidence>
<evidence type="ECO:0000256" key="10">
    <source>
        <dbReference type="ARBA" id="ARBA00023056"/>
    </source>
</evidence>
<dbReference type="FunFam" id="3.20.20.80:FF:000064">
    <property type="entry name" value="Oligo-1,6-glucosidase"/>
    <property type="match status" value="1"/>
</dbReference>
<dbReference type="FunFam" id="3.90.400.10:FF:000002">
    <property type="entry name" value="Sucrose isomerase"/>
    <property type="match status" value="1"/>
</dbReference>
<dbReference type="InterPro" id="IPR013534">
    <property type="entry name" value="Starch_synth_cat_dom"/>
</dbReference>
<accession>A0A410WVP6</accession>
<evidence type="ECO:0000256" key="5">
    <source>
        <dbReference type="ARBA" id="ARBA00010281"/>
    </source>
</evidence>
<dbReference type="SMART" id="SM00642">
    <property type="entry name" value="Aamy"/>
    <property type="match status" value="1"/>
</dbReference>
<dbReference type="GO" id="GO:0005737">
    <property type="term" value="C:cytoplasm"/>
    <property type="evidence" value="ECO:0007669"/>
    <property type="project" value="UniProtKB-SubCell"/>
</dbReference>
<dbReference type="EMBL" id="CP026520">
    <property type="protein sequence ID" value="QAV18414.1"/>
    <property type="molecule type" value="Genomic_DNA"/>
</dbReference>
<dbReference type="GO" id="GO:0016052">
    <property type="term" value="P:carbohydrate catabolic process"/>
    <property type="evidence" value="ECO:0007669"/>
    <property type="project" value="UniProtKB-ARBA"/>
</dbReference>
<dbReference type="InterPro" id="IPR017853">
    <property type="entry name" value="GH"/>
</dbReference>
<dbReference type="Gene3D" id="3.20.20.80">
    <property type="entry name" value="Glycosidases"/>
    <property type="match status" value="1"/>
</dbReference>
<dbReference type="OrthoDB" id="9808590at2"/>
<organism evidence="15 16">
    <name type="scientific">Paenibacillus chitinolyticus</name>
    <dbReference type="NCBI Taxonomy" id="79263"/>
    <lineage>
        <taxon>Bacteria</taxon>
        <taxon>Bacillati</taxon>
        <taxon>Bacillota</taxon>
        <taxon>Bacilli</taxon>
        <taxon>Bacillales</taxon>
        <taxon>Paenibacillaceae</taxon>
        <taxon>Paenibacillus</taxon>
    </lineage>
</organism>
<evidence type="ECO:0000256" key="1">
    <source>
        <dbReference type="ARBA" id="ARBA00001478"/>
    </source>
</evidence>
<evidence type="ECO:0000256" key="7">
    <source>
        <dbReference type="ARBA" id="ARBA00022676"/>
    </source>
</evidence>
<gene>
    <name evidence="12" type="primary">glgA</name>
    <name evidence="15" type="ORF">PC41400_12310</name>
</gene>
<dbReference type="Gene3D" id="3.40.50.2000">
    <property type="entry name" value="Glycogen Phosphorylase B"/>
    <property type="match status" value="2"/>
</dbReference>
<dbReference type="InterPro" id="IPR013780">
    <property type="entry name" value="Glyco_hydro_b"/>
</dbReference>
<feature type="binding site" evidence="12">
    <location>
        <position position="15"/>
    </location>
    <ligand>
        <name>ADP-alpha-D-glucose</name>
        <dbReference type="ChEBI" id="CHEBI:57498"/>
    </ligand>
</feature>